<name>A0A9W7DF03_AMBMO</name>
<dbReference type="CDD" id="cd22903">
    <property type="entry name" value="NI9M"/>
    <property type="match status" value="1"/>
</dbReference>
<organism evidence="2 3">
    <name type="scientific">Ambrosiozyma monospora</name>
    <name type="common">Yeast</name>
    <name type="synonym">Endomycopsis monosporus</name>
    <dbReference type="NCBI Taxonomy" id="43982"/>
    <lineage>
        <taxon>Eukaryota</taxon>
        <taxon>Fungi</taxon>
        <taxon>Dikarya</taxon>
        <taxon>Ascomycota</taxon>
        <taxon>Saccharomycotina</taxon>
        <taxon>Pichiomycetes</taxon>
        <taxon>Pichiales</taxon>
        <taxon>Pichiaceae</taxon>
        <taxon>Ambrosiozyma</taxon>
    </lineage>
</organism>
<sequence>MVSPVFSKQPIRWCRYHAYTNPNLFYSGIIALMGPVFLFGVTPLRRKYLYEDLKPLPLSGYPIPKERKNVTGYAD</sequence>
<keyword evidence="3" id="KW-1185">Reference proteome</keyword>
<feature type="transmembrane region" description="Helical" evidence="1">
    <location>
        <begin position="24"/>
        <end position="44"/>
    </location>
</feature>
<keyword evidence="1" id="KW-0812">Transmembrane</keyword>
<keyword evidence="1" id="KW-1133">Transmembrane helix</keyword>
<accession>A0A9W7DF03</accession>
<proteinExistence type="predicted"/>
<protein>
    <submittedName>
        <fullName evidence="2">Unnamed protein product</fullName>
    </submittedName>
</protein>
<gene>
    <name evidence="2" type="ORF">Amon01_000267500</name>
</gene>
<reference evidence="2" key="1">
    <citation type="submission" date="2023-04" db="EMBL/GenBank/DDBJ databases">
        <title>Ambrosiozyma monospora NBRC 1965.</title>
        <authorList>
            <person name="Ichikawa N."/>
            <person name="Sato H."/>
            <person name="Tonouchi N."/>
        </authorList>
    </citation>
    <scope>NUCLEOTIDE SEQUENCE</scope>
    <source>
        <strain evidence="2">NBRC 1965</strain>
    </source>
</reference>
<dbReference type="OrthoDB" id="2093409at2759"/>
<dbReference type="PANTHER" id="PTHR38488">
    <property type="entry name" value="OXIDOREDUCTASE 9.5 KDA SUBUNIT, PUTATIVE (AFU_ORTHOLOGUE AFUA_5G08980)-RELATED"/>
    <property type="match status" value="1"/>
</dbReference>
<comment type="caution">
    <text evidence="2">The sequence shown here is derived from an EMBL/GenBank/DDBJ whole genome shotgun (WGS) entry which is preliminary data.</text>
</comment>
<evidence type="ECO:0000313" key="2">
    <source>
        <dbReference type="EMBL" id="GMG22710.1"/>
    </source>
</evidence>
<dbReference type="Proteomes" id="UP001165063">
    <property type="component" value="Unassembled WGS sequence"/>
</dbReference>
<dbReference type="PANTHER" id="PTHR38488:SF1">
    <property type="entry name" value="OXIDOREDUCTASE 9.5 KDA SUBUNIT, PUTATIVE (AFU_ORTHOLOGUE AFUA_5G08980)-RELATED"/>
    <property type="match status" value="1"/>
</dbReference>
<dbReference type="AlphaFoldDB" id="A0A9W7DF03"/>
<evidence type="ECO:0000256" key="1">
    <source>
        <dbReference type="SAM" id="Phobius"/>
    </source>
</evidence>
<dbReference type="InterPro" id="IPR039961">
    <property type="entry name" value="Nuo9.5"/>
</dbReference>
<dbReference type="EMBL" id="BSXU01001006">
    <property type="protein sequence ID" value="GMG22710.1"/>
    <property type="molecule type" value="Genomic_DNA"/>
</dbReference>
<evidence type="ECO:0000313" key="3">
    <source>
        <dbReference type="Proteomes" id="UP001165063"/>
    </source>
</evidence>
<keyword evidence="1" id="KW-0472">Membrane</keyword>